<evidence type="ECO:0000313" key="6">
    <source>
        <dbReference type="Proteomes" id="UP000607311"/>
    </source>
</evidence>
<protein>
    <submittedName>
        <fullName evidence="5">Xaa-Pro dipeptidyl-peptidase</fullName>
    </submittedName>
</protein>
<dbReference type="InterPro" id="IPR003610">
    <property type="entry name" value="CBM5/12"/>
</dbReference>
<sequence>MSAHARTRRSAGVLAAVLAVWTGALFAPGQAAAAPPEIAVEDGATQPVFSLANAISETVHVDSDMDSDGDGLLDTITVQLIRPAETADGMQVASIVKASPYWTVQSTAARRSTVTDPIGDPAVHWSGWLDEYFVPRGYAVLEVEIAGTGTSDGCLSVGGESDGRSVAAVIDWLNGRTTANYANGTAAVASWSTGNVGMYGVSYDGTLATQVAETGIDGLKTIVPVSSISSWYDYTRAQGIGYRSWSVRYMEGFTSRWGNDQSLVNCTAQYQAIGDGETLAEWDYSPFFAERNYRNDVDQVQASVFLVHGQRDDNVKTTQWGRYWDELVTHDVPRKVYLHDGAHVDPFYSESKDPVGRWMDYWLYDIANGVMNEPQATIARPDGTQVNETGWPPAGTTDTSLYLGPAGNGGAGSLTTTAGAGSQQFTSSGAVAESTMLASPGTVRSYRLAYLGPTLASESRLSGAARIEVTFTSATTSTPLTALLVHYTGGSVTRVVARGSLDAKNRLSLTTGTPLTPGQQATGTVLLEPKDYVFPAGSQVGLILTGNLNAFVHSDPLAGQLTVALGTSRAILPLTVAPAPSCADPAWSPAAVYNTNDVVSHNGHRWRAQWWTQNQEPGTTGQYGVWVDLGAC</sequence>
<dbReference type="Gene3D" id="3.40.50.1820">
    <property type="entry name" value="alpha/beta hydrolase"/>
    <property type="match status" value="2"/>
</dbReference>
<dbReference type="Pfam" id="PF02129">
    <property type="entry name" value="Peptidase_S15"/>
    <property type="match status" value="1"/>
</dbReference>
<dbReference type="InterPro" id="IPR005674">
    <property type="entry name" value="CocE/Ser_esterase"/>
</dbReference>
<dbReference type="Pfam" id="PF08530">
    <property type="entry name" value="PepX_C"/>
    <property type="match status" value="1"/>
</dbReference>
<dbReference type="Gene3D" id="2.60.120.260">
    <property type="entry name" value="Galactose-binding domain-like"/>
    <property type="match status" value="1"/>
</dbReference>
<dbReference type="InterPro" id="IPR013736">
    <property type="entry name" value="Xaa-Pro_dipept_C"/>
</dbReference>
<dbReference type="SUPFAM" id="SSF51055">
    <property type="entry name" value="Carbohydrate binding domain"/>
    <property type="match status" value="1"/>
</dbReference>
<dbReference type="SMART" id="SM00939">
    <property type="entry name" value="PepX_C"/>
    <property type="match status" value="1"/>
</dbReference>
<dbReference type="GO" id="GO:0004553">
    <property type="term" value="F:hydrolase activity, hydrolyzing O-glycosyl compounds"/>
    <property type="evidence" value="ECO:0007669"/>
    <property type="project" value="InterPro"/>
</dbReference>
<dbReference type="GO" id="GO:0008239">
    <property type="term" value="F:dipeptidyl-peptidase activity"/>
    <property type="evidence" value="ECO:0007669"/>
    <property type="project" value="InterPro"/>
</dbReference>
<dbReference type="RefSeq" id="WP_396886111.1">
    <property type="nucleotide sequence ID" value="NZ_JBITME010000004.1"/>
</dbReference>
<dbReference type="Gene3D" id="2.10.10.20">
    <property type="entry name" value="Carbohydrate-binding module superfamily 5/12"/>
    <property type="match status" value="1"/>
</dbReference>
<evidence type="ECO:0000256" key="2">
    <source>
        <dbReference type="SAM" id="SignalP"/>
    </source>
</evidence>
<dbReference type="GO" id="GO:0005576">
    <property type="term" value="C:extracellular region"/>
    <property type="evidence" value="ECO:0007669"/>
    <property type="project" value="InterPro"/>
</dbReference>
<evidence type="ECO:0000313" key="5">
    <source>
        <dbReference type="EMBL" id="GIJ33139.1"/>
    </source>
</evidence>
<evidence type="ECO:0000259" key="3">
    <source>
        <dbReference type="SMART" id="SM00495"/>
    </source>
</evidence>
<feature type="domain" description="Chitin-binding type-3" evidence="3">
    <location>
        <begin position="584"/>
        <end position="629"/>
    </location>
</feature>
<accession>A0A9W5XJP7</accession>
<name>A0A9W5XJP7_9ACTN</name>
<reference evidence="5" key="1">
    <citation type="submission" date="2021-01" db="EMBL/GenBank/DDBJ databases">
        <title>Whole genome shotgun sequence of Verrucosispora sediminis NBRC 107745.</title>
        <authorList>
            <person name="Komaki H."/>
            <person name="Tamura T."/>
        </authorList>
    </citation>
    <scope>NUCLEOTIDE SEQUENCE</scope>
    <source>
        <strain evidence="5">NBRC 107745</strain>
    </source>
</reference>
<dbReference type="InterPro" id="IPR000383">
    <property type="entry name" value="Xaa-Pro-like_dom"/>
</dbReference>
<dbReference type="GO" id="GO:0005975">
    <property type="term" value="P:carbohydrate metabolic process"/>
    <property type="evidence" value="ECO:0007669"/>
    <property type="project" value="InterPro"/>
</dbReference>
<dbReference type="AlphaFoldDB" id="A0A9W5XJP7"/>
<dbReference type="InterPro" id="IPR029058">
    <property type="entry name" value="AB_hydrolase_fold"/>
</dbReference>
<dbReference type="SUPFAM" id="SSF49785">
    <property type="entry name" value="Galactose-binding domain-like"/>
    <property type="match status" value="1"/>
</dbReference>
<dbReference type="InterPro" id="IPR036573">
    <property type="entry name" value="CBM_sf_5/12"/>
</dbReference>
<evidence type="ECO:0000256" key="1">
    <source>
        <dbReference type="ARBA" id="ARBA00022801"/>
    </source>
</evidence>
<dbReference type="InterPro" id="IPR008979">
    <property type="entry name" value="Galactose-bd-like_sf"/>
</dbReference>
<gene>
    <name evidence="5" type="ORF">Vse01_22870</name>
</gene>
<proteinExistence type="predicted"/>
<dbReference type="CDD" id="cd12215">
    <property type="entry name" value="ChiC_BD"/>
    <property type="match status" value="1"/>
</dbReference>
<feature type="chain" id="PRO_5040821870" evidence="2">
    <location>
        <begin position="34"/>
        <end position="632"/>
    </location>
</feature>
<dbReference type="EMBL" id="BOPD01000013">
    <property type="protein sequence ID" value="GIJ33139.1"/>
    <property type="molecule type" value="Genomic_DNA"/>
</dbReference>
<feature type="domain" description="Xaa-Pro dipeptidyl-peptidase C-terminal" evidence="4">
    <location>
        <begin position="356"/>
        <end position="571"/>
    </location>
</feature>
<feature type="signal peptide" evidence="2">
    <location>
        <begin position="1"/>
        <end position="33"/>
    </location>
</feature>
<comment type="caution">
    <text evidence="5">The sequence shown here is derived from an EMBL/GenBank/DDBJ whole genome shotgun (WGS) entry which is preliminary data.</text>
</comment>
<dbReference type="Proteomes" id="UP000607311">
    <property type="component" value="Unassembled WGS sequence"/>
</dbReference>
<dbReference type="NCBIfam" id="TIGR00976">
    <property type="entry name" value="CocE_NonD"/>
    <property type="match status" value="1"/>
</dbReference>
<dbReference type="SMART" id="SM00495">
    <property type="entry name" value="ChtBD3"/>
    <property type="match status" value="1"/>
</dbReference>
<keyword evidence="6" id="KW-1185">Reference proteome</keyword>
<evidence type="ECO:0000259" key="4">
    <source>
        <dbReference type="SMART" id="SM00939"/>
    </source>
</evidence>
<keyword evidence="2" id="KW-0732">Signal</keyword>
<dbReference type="Pfam" id="PF02839">
    <property type="entry name" value="CBM_5_12"/>
    <property type="match status" value="1"/>
</dbReference>
<dbReference type="GO" id="GO:0030246">
    <property type="term" value="F:carbohydrate binding"/>
    <property type="evidence" value="ECO:0007669"/>
    <property type="project" value="InterPro"/>
</dbReference>
<organism evidence="5 6">
    <name type="scientific">Micromonospora sediminimaris</name>
    <dbReference type="NCBI Taxonomy" id="547162"/>
    <lineage>
        <taxon>Bacteria</taxon>
        <taxon>Bacillati</taxon>
        <taxon>Actinomycetota</taxon>
        <taxon>Actinomycetes</taxon>
        <taxon>Micromonosporales</taxon>
        <taxon>Micromonosporaceae</taxon>
        <taxon>Micromonospora</taxon>
    </lineage>
</organism>
<keyword evidence="1" id="KW-0378">Hydrolase</keyword>
<dbReference type="SUPFAM" id="SSF53474">
    <property type="entry name" value="alpha/beta-Hydrolases"/>
    <property type="match status" value="1"/>
</dbReference>